<dbReference type="Proteomes" id="UP000649617">
    <property type="component" value="Unassembled WGS sequence"/>
</dbReference>
<protein>
    <submittedName>
        <fullName evidence="2">Uncharacterized protein</fullName>
    </submittedName>
</protein>
<dbReference type="AlphaFoldDB" id="A0A812PBS0"/>
<dbReference type="EMBL" id="CAJNIZ010013381">
    <property type="protein sequence ID" value="CAE7348189.1"/>
    <property type="molecule type" value="Genomic_DNA"/>
</dbReference>
<gene>
    <name evidence="2" type="ORF">SPIL2461_LOCUS8265</name>
</gene>
<feature type="region of interest" description="Disordered" evidence="1">
    <location>
        <begin position="1"/>
        <end position="25"/>
    </location>
</feature>
<evidence type="ECO:0000313" key="3">
    <source>
        <dbReference type="Proteomes" id="UP000649617"/>
    </source>
</evidence>
<evidence type="ECO:0000256" key="1">
    <source>
        <dbReference type="SAM" id="MobiDB-lite"/>
    </source>
</evidence>
<keyword evidence="3" id="KW-1185">Reference proteome</keyword>
<feature type="non-terminal residue" evidence="2">
    <location>
        <position position="86"/>
    </location>
</feature>
<reference evidence="2" key="1">
    <citation type="submission" date="2021-02" db="EMBL/GenBank/DDBJ databases">
        <authorList>
            <person name="Dougan E. K."/>
            <person name="Rhodes N."/>
            <person name="Thang M."/>
            <person name="Chan C."/>
        </authorList>
    </citation>
    <scope>NUCLEOTIDE SEQUENCE</scope>
</reference>
<comment type="caution">
    <text evidence="2">The sequence shown here is derived from an EMBL/GenBank/DDBJ whole genome shotgun (WGS) entry which is preliminary data.</text>
</comment>
<feature type="compositionally biased region" description="Basic residues" evidence="1">
    <location>
        <begin position="65"/>
        <end position="74"/>
    </location>
</feature>
<evidence type="ECO:0000313" key="2">
    <source>
        <dbReference type="EMBL" id="CAE7348189.1"/>
    </source>
</evidence>
<sequence length="86" mass="10083">SRQQSNLQSNPMQSRMAQSSLTKESMSLTHITCGSLKSSLTRRSQQRARWLLLQSRLISREPRLRTPRSPRRSRPHPDMMPPVEQW</sequence>
<proteinExistence type="predicted"/>
<feature type="region of interest" description="Disordered" evidence="1">
    <location>
        <begin position="59"/>
        <end position="86"/>
    </location>
</feature>
<accession>A0A812PBS0</accession>
<organism evidence="2 3">
    <name type="scientific">Symbiodinium pilosum</name>
    <name type="common">Dinoflagellate</name>
    <dbReference type="NCBI Taxonomy" id="2952"/>
    <lineage>
        <taxon>Eukaryota</taxon>
        <taxon>Sar</taxon>
        <taxon>Alveolata</taxon>
        <taxon>Dinophyceae</taxon>
        <taxon>Suessiales</taxon>
        <taxon>Symbiodiniaceae</taxon>
        <taxon>Symbiodinium</taxon>
    </lineage>
</organism>
<feature type="non-terminal residue" evidence="2">
    <location>
        <position position="1"/>
    </location>
</feature>
<name>A0A812PBS0_SYMPI</name>